<feature type="transmembrane region" description="Helical" evidence="11">
    <location>
        <begin position="98"/>
        <end position="116"/>
    </location>
</feature>
<dbReference type="GO" id="GO:0006633">
    <property type="term" value="P:fatty acid biosynthetic process"/>
    <property type="evidence" value="ECO:0007669"/>
    <property type="project" value="UniProtKB-KW"/>
</dbReference>
<evidence type="ECO:0008006" key="14">
    <source>
        <dbReference type="Google" id="ProtNLM"/>
    </source>
</evidence>
<dbReference type="AlphaFoldDB" id="A0A8J2SQH0"/>
<dbReference type="InterPro" id="IPR002076">
    <property type="entry name" value="ELO_fam"/>
</dbReference>
<organism evidence="12 13">
    <name type="scientific">Pelagomonas calceolata</name>
    <dbReference type="NCBI Taxonomy" id="35677"/>
    <lineage>
        <taxon>Eukaryota</taxon>
        <taxon>Sar</taxon>
        <taxon>Stramenopiles</taxon>
        <taxon>Ochrophyta</taxon>
        <taxon>Pelagophyceae</taxon>
        <taxon>Pelagomonadales</taxon>
        <taxon>Pelagomonadaceae</taxon>
        <taxon>Pelagomonas</taxon>
    </lineage>
</organism>
<reference evidence="12" key="1">
    <citation type="submission" date="2021-11" db="EMBL/GenBank/DDBJ databases">
        <authorList>
            <consortium name="Genoscope - CEA"/>
            <person name="William W."/>
        </authorList>
    </citation>
    <scope>NUCLEOTIDE SEQUENCE</scope>
</reference>
<dbReference type="OrthoDB" id="434092at2759"/>
<comment type="subcellular location">
    <subcellularLocation>
        <location evidence="1">Membrane</location>
        <topology evidence="1">Multi-pass membrane protein</topology>
    </subcellularLocation>
</comment>
<sequence length="364" mass="41541">ERVAWARLTAAHCTGASKRTHPPPRRKHDVCSTRRPMTLREWLPTAGEVAADLAHVPELPAEYDAWTAPWRGYELHFYSLERVRFFNGFAWSRASARAWHLPLGAVAAYALMIPLLRRVRRRVELRAFAQCWNFGLALFSAMGFCACAPVLLTELYRNGFYFTCCAPAPWYGGGVCGLFVALFIYSKFAELAPPRRPDEARAFFRREVARAGRHRPHLAGEAPPHLPPLVAPRDGPALLLALVRHADRDRPVVRDDELLRARAHVRLLRLHGRRAPAAPRQEARHFRDAAAARPDGRRHRRDRPRRPVPDRGRGVLREQDELDPGAGDVLVLLRPLRHLLRRHVRPFLVQGQARLIIFQVITPY</sequence>
<keyword evidence="13" id="KW-1185">Reference proteome</keyword>
<keyword evidence="6 11" id="KW-1133">Transmembrane helix</keyword>
<keyword evidence="5" id="KW-0276">Fatty acid metabolism</keyword>
<keyword evidence="8 11" id="KW-0472">Membrane</keyword>
<evidence type="ECO:0000256" key="8">
    <source>
        <dbReference type="ARBA" id="ARBA00023136"/>
    </source>
</evidence>
<comment type="caution">
    <text evidence="12">The sequence shown here is derived from an EMBL/GenBank/DDBJ whole genome shotgun (WGS) entry which is preliminary data.</text>
</comment>
<evidence type="ECO:0000256" key="2">
    <source>
        <dbReference type="ARBA" id="ARBA00022516"/>
    </source>
</evidence>
<feature type="non-terminal residue" evidence="12">
    <location>
        <position position="1"/>
    </location>
</feature>
<evidence type="ECO:0000256" key="4">
    <source>
        <dbReference type="ARBA" id="ARBA00022692"/>
    </source>
</evidence>
<protein>
    <recommendedName>
        <fullName evidence="14">Very-long-chain 3-oxoacyl-CoA synthase</fullName>
    </recommendedName>
</protein>
<dbReference type="GO" id="GO:0016020">
    <property type="term" value="C:membrane"/>
    <property type="evidence" value="ECO:0007669"/>
    <property type="project" value="UniProtKB-SubCell"/>
</dbReference>
<evidence type="ECO:0000256" key="7">
    <source>
        <dbReference type="ARBA" id="ARBA00023098"/>
    </source>
</evidence>
<name>A0A8J2SQH0_9STRA</name>
<keyword evidence="9" id="KW-0275">Fatty acid biosynthesis</keyword>
<dbReference type="GO" id="GO:0009922">
    <property type="term" value="F:fatty acid elongase activity"/>
    <property type="evidence" value="ECO:0007669"/>
    <property type="project" value="InterPro"/>
</dbReference>
<keyword evidence="2" id="KW-0444">Lipid biosynthesis</keyword>
<keyword evidence="3" id="KW-0808">Transferase</keyword>
<keyword evidence="7" id="KW-0443">Lipid metabolism</keyword>
<evidence type="ECO:0000256" key="11">
    <source>
        <dbReference type="SAM" id="Phobius"/>
    </source>
</evidence>
<evidence type="ECO:0000256" key="3">
    <source>
        <dbReference type="ARBA" id="ARBA00022679"/>
    </source>
</evidence>
<dbReference type="Proteomes" id="UP000789595">
    <property type="component" value="Unassembled WGS sequence"/>
</dbReference>
<evidence type="ECO:0000256" key="5">
    <source>
        <dbReference type="ARBA" id="ARBA00022832"/>
    </source>
</evidence>
<feature type="region of interest" description="Disordered" evidence="10">
    <location>
        <begin position="274"/>
        <end position="319"/>
    </location>
</feature>
<gene>
    <name evidence="12" type="ORF">PECAL_3P24170</name>
</gene>
<evidence type="ECO:0000256" key="6">
    <source>
        <dbReference type="ARBA" id="ARBA00022989"/>
    </source>
</evidence>
<evidence type="ECO:0000256" key="9">
    <source>
        <dbReference type="ARBA" id="ARBA00023160"/>
    </source>
</evidence>
<feature type="compositionally biased region" description="Basic and acidic residues" evidence="10">
    <location>
        <begin position="305"/>
        <end position="319"/>
    </location>
</feature>
<keyword evidence="4 11" id="KW-0812">Transmembrane</keyword>
<dbReference type="Pfam" id="PF01151">
    <property type="entry name" value="ELO"/>
    <property type="match status" value="1"/>
</dbReference>
<evidence type="ECO:0000313" key="13">
    <source>
        <dbReference type="Proteomes" id="UP000789595"/>
    </source>
</evidence>
<evidence type="ECO:0000256" key="1">
    <source>
        <dbReference type="ARBA" id="ARBA00004141"/>
    </source>
</evidence>
<dbReference type="EMBL" id="CAKKNE010000003">
    <property type="protein sequence ID" value="CAH0372421.1"/>
    <property type="molecule type" value="Genomic_DNA"/>
</dbReference>
<proteinExistence type="predicted"/>
<accession>A0A8J2SQH0</accession>
<feature type="transmembrane region" description="Helical" evidence="11">
    <location>
        <begin position="168"/>
        <end position="186"/>
    </location>
</feature>
<evidence type="ECO:0000313" key="12">
    <source>
        <dbReference type="EMBL" id="CAH0372421.1"/>
    </source>
</evidence>
<evidence type="ECO:0000256" key="10">
    <source>
        <dbReference type="SAM" id="MobiDB-lite"/>
    </source>
</evidence>
<feature type="transmembrane region" description="Helical" evidence="11">
    <location>
        <begin position="136"/>
        <end position="156"/>
    </location>
</feature>
<feature type="compositionally biased region" description="Basic and acidic residues" evidence="10">
    <location>
        <begin position="281"/>
        <end position="290"/>
    </location>
</feature>